<dbReference type="RefSeq" id="WP_200985185.1">
    <property type="nucleotide sequence ID" value="NZ_MK318974.1"/>
</dbReference>
<sequence length="116" mass="13106">MVPNQKTNAIAALFDDLPSANEAIERLVTVGISPTKIELLTGPDAIEFAGSEQNGFWNKLASFFFEDDERRAILRDLRQGGHLLVLNDLELDEDDLAMDILDNDDLWNARDNRFDK</sequence>
<evidence type="ECO:0008006" key="2">
    <source>
        <dbReference type="Google" id="ProtNLM"/>
    </source>
</evidence>
<reference evidence="1" key="1">
    <citation type="submission" date="2018-12" db="EMBL/GenBank/DDBJ databases">
        <title>Three Rhizobium rhizogenes strains isolated from the same crown gall tumor carry diverse plasmids.</title>
        <authorList>
            <person name="Pulawska J."/>
            <person name="Kuzmanovic N."/>
        </authorList>
    </citation>
    <scope>NUCLEOTIDE SEQUENCE</scope>
    <source>
        <strain evidence="1">Colt5.8</strain>
        <plasmid evidence="1">pColt5.8d</plasmid>
    </source>
</reference>
<dbReference type="EMBL" id="MK318974">
    <property type="protein sequence ID" value="QCL10010.1"/>
    <property type="molecule type" value="Genomic_DNA"/>
</dbReference>
<keyword evidence="1" id="KW-0614">Plasmid</keyword>
<accession>A0A7S4ZS45</accession>
<geneLocation type="plasmid" evidence="1">
    <name>pColt5.8d</name>
</geneLocation>
<dbReference type="AlphaFoldDB" id="A0A7S4ZS45"/>
<organism evidence="1">
    <name type="scientific">Rhizobium rhizogenes</name>
    <name type="common">Agrobacterium rhizogenes</name>
    <dbReference type="NCBI Taxonomy" id="359"/>
    <lineage>
        <taxon>Bacteria</taxon>
        <taxon>Pseudomonadati</taxon>
        <taxon>Pseudomonadota</taxon>
        <taxon>Alphaproteobacteria</taxon>
        <taxon>Hyphomicrobiales</taxon>
        <taxon>Rhizobiaceae</taxon>
        <taxon>Rhizobium/Agrobacterium group</taxon>
        <taxon>Rhizobium</taxon>
    </lineage>
</organism>
<name>A0A7S4ZS45_RHIRH</name>
<protein>
    <recommendedName>
        <fullName evidence="2">General stress protein 17M-like domain-containing protein</fullName>
    </recommendedName>
</protein>
<gene>
    <name evidence="1" type="ORF">pC5.8d_707</name>
</gene>
<evidence type="ECO:0000313" key="1">
    <source>
        <dbReference type="EMBL" id="QCL10010.1"/>
    </source>
</evidence>
<proteinExistence type="predicted"/>